<reference evidence="1 2" key="1">
    <citation type="submission" date="2020-07" db="EMBL/GenBank/DDBJ databases">
        <title>Sequencing the genomes of 1000 actinobacteria strains.</title>
        <authorList>
            <person name="Klenk H.-P."/>
        </authorList>
    </citation>
    <scope>NUCLEOTIDE SEQUENCE [LARGE SCALE GENOMIC DNA]</scope>
    <source>
        <strain evidence="1 2">DSM 43461</strain>
    </source>
</reference>
<organism evidence="1 2">
    <name type="scientific">Actinomadura citrea</name>
    <dbReference type="NCBI Taxonomy" id="46158"/>
    <lineage>
        <taxon>Bacteria</taxon>
        <taxon>Bacillati</taxon>
        <taxon>Actinomycetota</taxon>
        <taxon>Actinomycetes</taxon>
        <taxon>Streptosporangiales</taxon>
        <taxon>Thermomonosporaceae</taxon>
        <taxon>Actinomadura</taxon>
    </lineage>
</organism>
<accession>A0A7Y9KF26</accession>
<dbReference type="EMBL" id="JACCBT010000001">
    <property type="protein sequence ID" value="NYE13239.1"/>
    <property type="molecule type" value="Genomic_DNA"/>
</dbReference>
<sequence length="59" mass="6141">MARASAEGPAELLAAALDDPAALEASDRAYSRAAGYVDFESGLRAAVMDAGRVKIEWDA</sequence>
<dbReference type="RefSeq" id="WP_179831322.1">
    <property type="nucleotide sequence ID" value="NZ_BMRD01000025.1"/>
</dbReference>
<dbReference type="AlphaFoldDB" id="A0A7Y9KF26"/>
<proteinExistence type="predicted"/>
<evidence type="ECO:0000313" key="2">
    <source>
        <dbReference type="Proteomes" id="UP000591272"/>
    </source>
</evidence>
<comment type="caution">
    <text evidence="1">The sequence shown here is derived from an EMBL/GenBank/DDBJ whole genome shotgun (WGS) entry which is preliminary data.</text>
</comment>
<protein>
    <submittedName>
        <fullName evidence="1">Uncharacterized protein</fullName>
    </submittedName>
</protein>
<keyword evidence="2" id="KW-1185">Reference proteome</keyword>
<name>A0A7Y9KF26_9ACTN</name>
<evidence type="ECO:0000313" key="1">
    <source>
        <dbReference type="EMBL" id="NYE13239.1"/>
    </source>
</evidence>
<dbReference type="Proteomes" id="UP000591272">
    <property type="component" value="Unassembled WGS sequence"/>
</dbReference>
<gene>
    <name evidence="1" type="ORF">BJ999_003535</name>
</gene>